<dbReference type="Proteomes" id="UP000276133">
    <property type="component" value="Unassembled WGS sequence"/>
</dbReference>
<name>A0A3M7P3J4_BRAPC</name>
<comment type="caution">
    <text evidence="1">The sequence shown here is derived from an EMBL/GenBank/DDBJ whole genome shotgun (WGS) entry which is preliminary data.</text>
</comment>
<evidence type="ECO:0000313" key="1">
    <source>
        <dbReference type="EMBL" id="RMZ93509.1"/>
    </source>
</evidence>
<organism evidence="1 2">
    <name type="scientific">Brachionus plicatilis</name>
    <name type="common">Marine rotifer</name>
    <name type="synonym">Brachionus muelleri</name>
    <dbReference type="NCBI Taxonomy" id="10195"/>
    <lineage>
        <taxon>Eukaryota</taxon>
        <taxon>Metazoa</taxon>
        <taxon>Spiralia</taxon>
        <taxon>Gnathifera</taxon>
        <taxon>Rotifera</taxon>
        <taxon>Eurotatoria</taxon>
        <taxon>Monogononta</taxon>
        <taxon>Pseudotrocha</taxon>
        <taxon>Ploima</taxon>
        <taxon>Brachionidae</taxon>
        <taxon>Brachionus</taxon>
    </lineage>
</organism>
<reference evidence="1 2" key="1">
    <citation type="journal article" date="2018" name="Sci. Rep.">
        <title>Genomic signatures of local adaptation to the degree of environmental predictability in rotifers.</title>
        <authorList>
            <person name="Franch-Gras L."/>
            <person name="Hahn C."/>
            <person name="Garcia-Roger E.M."/>
            <person name="Carmona M.J."/>
            <person name="Serra M."/>
            <person name="Gomez A."/>
        </authorList>
    </citation>
    <scope>NUCLEOTIDE SEQUENCE [LARGE SCALE GENOMIC DNA]</scope>
    <source>
        <strain evidence="1">HYR1</strain>
    </source>
</reference>
<evidence type="ECO:0000313" key="2">
    <source>
        <dbReference type="Proteomes" id="UP000276133"/>
    </source>
</evidence>
<dbReference type="AlphaFoldDB" id="A0A3M7P3J4"/>
<gene>
    <name evidence="1" type="ORF">BpHYR1_034437</name>
</gene>
<protein>
    <submittedName>
        <fullName evidence="1">Uncharacterized protein</fullName>
    </submittedName>
</protein>
<proteinExistence type="predicted"/>
<sequence>MAIQWTAQGLPKVGRPAIMWKSTITKELIEMGMTWGEAKFCKMLNVKATLLIKLLKLYNLLSQLIGIFFNGMQNAENCKKKSYPNRIETNLCGTTTCAAKATVPRENGIKNI</sequence>
<keyword evidence="2" id="KW-1185">Reference proteome</keyword>
<dbReference type="EMBL" id="REGN01013756">
    <property type="protein sequence ID" value="RMZ93509.1"/>
    <property type="molecule type" value="Genomic_DNA"/>
</dbReference>
<dbReference type="OrthoDB" id="412793at2759"/>
<accession>A0A3M7P3J4</accession>